<feature type="domain" description="F-box" evidence="2">
    <location>
        <begin position="121"/>
        <end position="190"/>
    </location>
</feature>
<accession>A0A4S8MKJ4</accession>
<evidence type="ECO:0000313" key="4">
    <source>
        <dbReference type="Proteomes" id="UP000297245"/>
    </source>
</evidence>
<dbReference type="InterPro" id="IPR001810">
    <property type="entry name" value="F-box_dom"/>
</dbReference>
<protein>
    <recommendedName>
        <fullName evidence="2">F-box domain-containing protein</fullName>
    </recommendedName>
</protein>
<organism evidence="3 4">
    <name type="scientific">Dendrothele bispora (strain CBS 962.96)</name>
    <dbReference type="NCBI Taxonomy" id="1314807"/>
    <lineage>
        <taxon>Eukaryota</taxon>
        <taxon>Fungi</taxon>
        <taxon>Dikarya</taxon>
        <taxon>Basidiomycota</taxon>
        <taxon>Agaricomycotina</taxon>
        <taxon>Agaricomycetes</taxon>
        <taxon>Agaricomycetidae</taxon>
        <taxon>Agaricales</taxon>
        <taxon>Agaricales incertae sedis</taxon>
        <taxon>Dendrothele</taxon>
    </lineage>
</organism>
<dbReference type="SUPFAM" id="SSF52047">
    <property type="entry name" value="RNI-like"/>
    <property type="match status" value="1"/>
</dbReference>
<evidence type="ECO:0000256" key="1">
    <source>
        <dbReference type="SAM" id="MobiDB-lite"/>
    </source>
</evidence>
<sequence length="707" mass="79885">MPSFEKSKESSTFGYCAQTTKLPTTDSVIHLNDGSNLAREVSRFSASTCANSNEEQVLPSYTKITSSDALEIISGVRDIKPEREDSDSIGGTVPKKRRHQDAVQQRPAKRRTKFPSCSSPIQRLPVEILAEIFSFDFWDNESFDWYNENDQVRGLIISREEVLAYTLALSQVCTRWRSIVSSMPLLWSYLALDLSCDLWFNDDLEDLVHLYLKRSASKKLTVLVRCDFDQDGLRTRSIDEGSWRVLRCLFSESARWQRVSLNLNRCILDALASHLQNRNTDWFPRQGSTNAVESLILKWDTYSGVNPVDPIFTQLFNVASSLRTLHMDAFHRSSRLSFHQLTEITIKEDSTSSVLELLGQCQNLQRASIPCEVIQVLSYRPNQQEIILHSLEHLTVNPLASLSKAVDVFSALTTPNLRSLELRNDLAISEVVQNYPNAHWIETFKAFLGRSSIRGGGLRSLELQGYQFTDKELLQVFTMTPNLETLQINALEVHESIFTPHFFKGLTVPSAGSTSSGDGTKAHTANSGLPPTPALLLPELTSLSLEFFEFSMIERDELLLLIEQLDNPLRFRNRAFPDLDAFLSMVESRRRRLLTSSLDKSAGGANDHDNGGNVGDDDGFGITNKLREVKFMALVPMPNHRLAMERFKGADVWWDTLISKNGGEMKRIKALVMDPATGDKEGRRLDLRVHLWHTLSDFNTISKSSGW</sequence>
<dbReference type="AlphaFoldDB" id="A0A4S8MKJ4"/>
<dbReference type="Proteomes" id="UP000297245">
    <property type="component" value="Unassembled WGS sequence"/>
</dbReference>
<evidence type="ECO:0000313" key="3">
    <source>
        <dbReference type="EMBL" id="THV03363.1"/>
    </source>
</evidence>
<gene>
    <name evidence="3" type="ORF">K435DRAFT_775043</name>
</gene>
<dbReference type="OrthoDB" id="2961601at2759"/>
<dbReference type="EMBL" id="ML179068">
    <property type="protein sequence ID" value="THV03363.1"/>
    <property type="molecule type" value="Genomic_DNA"/>
</dbReference>
<feature type="region of interest" description="Disordered" evidence="1">
    <location>
        <begin position="81"/>
        <end position="117"/>
    </location>
</feature>
<reference evidence="3 4" key="1">
    <citation type="journal article" date="2019" name="Nat. Ecol. Evol.">
        <title>Megaphylogeny resolves global patterns of mushroom evolution.</title>
        <authorList>
            <person name="Varga T."/>
            <person name="Krizsan K."/>
            <person name="Foldi C."/>
            <person name="Dima B."/>
            <person name="Sanchez-Garcia M."/>
            <person name="Sanchez-Ramirez S."/>
            <person name="Szollosi G.J."/>
            <person name="Szarkandi J.G."/>
            <person name="Papp V."/>
            <person name="Albert L."/>
            <person name="Andreopoulos W."/>
            <person name="Angelini C."/>
            <person name="Antonin V."/>
            <person name="Barry K.W."/>
            <person name="Bougher N.L."/>
            <person name="Buchanan P."/>
            <person name="Buyck B."/>
            <person name="Bense V."/>
            <person name="Catcheside P."/>
            <person name="Chovatia M."/>
            <person name="Cooper J."/>
            <person name="Damon W."/>
            <person name="Desjardin D."/>
            <person name="Finy P."/>
            <person name="Geml J."/>
            <person name="Haridas S."/>
            <person name="Hughes K."/>
            <person name="Justo A."/>
            <person name="Karasinski D."/>
            <person name="Kautmanova I."/>
            <person name="Kiss B."/>
            <person name="Kocsube S."/>
            <person name="Kotiranta H."/>
            <person name="LaButti K.M."/>
            <person name="Lechner B.E."/>
            <person name="Liimatainen K."/>
            <person name="Lipzen A."/>
            <person name="Lukacs Z."/>
            <person name="Mihaltcheva S."/>
            <person name="Morgado L.N."/>
            <person name="Niskanen T."/>
            <person name="Noordeloos M.E."/>
            <person name="Ohm R.A."/>
            <person name="Ortiz-Santana B."/>
            <person name="Ovrebo C."/>
            <person name="Racz N."/>
            <person name="Riley R."/>
            <person name="Savchenko A."/>
            <person name="Shiryaev A."/>
            <person name="Soop K."/>
            <person name="Spirin V."/>
            <person name="Szebenyi C."/>
            <person name="Tomsovsky M."/>
            <person name="Tulloss R.E."/>
            <person name="Uehling J."/>
            <person name="Grigoriev I.V."/>
            <person name="Vagvolgyi C."/>
            <person name="Papp T."/>
            <person name="Martin F.M."/>
            <person name="Miettinen O."/>
            <person name="Hibbett D.S."/>
            <person name="Nagy L.G."/>
        </authorList>
    </citation>
    <scope>NUCLEOTIDE SEQUENCE [LARGE SCALE GENOMIC DNA]</scope>
    <source>
        <strain evidence="3 4">CBS 962.96</strain>
    </source>
</reference>
<evidence type="ECO:0000259" key="2">
    <source>
        <dbReference type="Pfam" id="PF12937"/>
    </source>
</evidence>
<dbReference type="Gene3D" id="3.80.10.10">
    <property type="entry name" value="Ribonuclease Inhibitor"/>
    <property type="match status" value="1"/>
</dbReference>
<name>A0A4S8MKJ4_DENBC</name>
<dbReference type="Pfam" id="PF12937">
    <property type="entry name" value="F-box-like"/>
    <property type="match status" value="1"/>
</dbReference>
<keyword evidence="4" id="KW-1185">Reference proteome</keyword>
<dbReference type="InterPro" id="IPR032675">
    <property type="entry name" value="LRR_dom_sf"/>
</dbReference>
<proteinExistence type="predicted"/>